<dbReference type="STRING" id="1088818.A0A2I0APH5"/>
<name>A0A2I0APH5_9ASPA</name>
<evidence type="ECO:0000256" key="4">
    <source>
        <dbReference type="ARBA" id="ARBA00022692"/>
    </source>
</evidence>
<evidence type="ECO:0000256" key="1">
    <source>
        <dbReference type="ARBA" id="ARBA00004167"/>
    </source>
</evidence>
<dbReference type="GO" id="GO:0005506">
    <property type="term" value="F:iron ion binding"/>
    <property type="evidence" value="ECO:0007669"/>
    <property type="project" value="InterPro"/>
</dbReference>
<dbReference type="Gene3D" id="1.10.630.10">
    <property type="entry name" value="Cytochrome P450"/>
    <property type="match status" value="1"/>
</dbReference>
<dbReference type="InterPro" id="IPR050651">
    <property type="entry name" value="Plant_Cytochrome_P450_Monoox"/>
</dbReference>
<proteinExistence type="inferred from homology"/>
<dbReference type="PRINTS" id="PR00385">
    <property type="entry name" value="P450"/>
</dbReference>
<dbReference type="SUPFAM" id="SSF48264">
    <property type="entry name" value="Cytochrome P450"/>
    <property type="match status" value="1"/>
</dbReference>
<dbReference type="EMBL" id="KZ451968">
    <property type="protein sequence ID" value="PKA57450.1"/>
    <property type="molecule type" value="Genomic_DNA"/>
</dbReference>
<keyword evidence="11" id="KW-0503">Monooxygenase</keyword>
<comment type="subcellular location">
    <subcellularLocation>
        <location evidence="1">Membrane</location>
        <topology evidence="1">Single-pass membrane protein</topology>
    </subcellularLocation>
</comment>
<evidence type="ECO:0000256" key="9">
    <source>
        <dbReference type="ARBA" id="ARBA00023136"/>
    </source>
</evidence>
<evidence type="ECO:0000256" key="6">
    <source>
        <dbReference type="ARBA" id="ARBA00022989"/>
    </source>
</evidence>
<dbReference type="GO" id="GO:0016705">
    <property type="term" value="F:oxidoreductase activity, acting on paired donors, with incorporation or reduction of molecular oxygen"/>
    <property type="evidence" value="ECO:0007669"/>
    <property type="project" value="InterPro"/>
</dbReference>
<evidence type="ECO:0000256" key="2">
    <source>
        <dbReference type="ARBA" id="ARBA00010617"/>
    </source>
</evidence>
<keyword evidence="9" id="KW-0472">Membrane</keyword>
<dbReference type="PANTHER" id="PTHR47947">
    <property type="entry name" value="CYTOCHROME P450 82C3-RELATED"/>
    <property type="match status" value="1"/>
</dbReference>
<keyword evidence="3 10" id="KW-0349">Heme</keyword>
<dbReference type="GO" id="GO:0004497">
    <property type="term" value="F:monooxygenase activity"/>
    <property type="evidence" value="ECO:0007669"/>
    <property type="project" value="UniProtKB-KW"/>
</dbReference>
<keyword evidence="13" id="KW-1185">Reference proteome</keyword>
<comment type="similarity">
    <text evidence="2 11">Belongs to the cytochrome P450 family.</text>
</comment>
<evidence type="ECO:0000313" key="13">
    <source>
        <dbReference type="Proteomes" id="UP000236161"/>
    </source>
</evidence>
<dbReference type="AlphaFoldDB" id="A0A2I0APH5"/>
<protein>
    <submittedName>
        <fullName evidence="12">Isoflavone 2'-hydroxylase</fullName>
    </submittedName>
</protein>
<dbReference type="FunFam" id="1.10.630.10:FF:000026">
    <property type="entry name" value="Cytochrome P450 82C4"/>
    <property type="match status" value="1"/>
</dbReference>
<dbReference type="PANTHER" id="PTHR47947:SF62">
    <property type="entry name" value="CYTOCHROME P450, FAMILY 81, SUBFAMILY D, POLYPEPTIDE 5"/>
    <property type="match status" value="1"/>
</dbReference>
<evidence type="ECO:0000256" key="7">
    <source>
        <dbReference type="ARBA" id="ARBA00023002"/>
    </source>
</evidence>
<keyword evidence="6" id="KW-1133">Transmembrane helix</keyword>
<dbReference type="InterPro" id="IPR001128">
    <property type="entry name" value="Cyt_P450"/>
</dbReference>
<evidence type="ECO:0000256" key="11">
    <source>
        <dbReference type="RuleBase" id="RU000461"/>
    </source>
</evidence>
<evidence type="ECO:0000256" key="5">
    <source>
        <dbReference type="ARBA" id="ARBA00022723"/>
    </source>
</evidence>
<keyword evidence="4" id="KW-0812">Transmembrane</keyword>
<comment type="cofactor">
    <cofactor evidence="10">
        <name>heme</name>
        <dbReference type="ChEBI" id="CHEBI:30413"/>
    </cofactor>
</comment>
<dbReference type="InterPro" id="IPR036396">
    <property type="entry name" value="Cyt_P450_sf"/>
</dbReference>
<dbReference type="PROSITE" id="PS00086">
    <property type="entry name" value="CYTOCHROME_P450"/>
    <property type="match status" value="1"/>
</dbReference>
<dbReference type="Proteomes" id="UP000236161">
    <property type="component" value="Unassembled WGS sequence"/>
</dbReference>
<organism evidence="12 13">
    <name type="scientific">Apostasia shenzhenica</name>
    <dbReference type="NCBI Taxonomy" id="1088818"/>
    <lineage>
        <taxon>Eukaryota</taxon>
        <taxon>Viridiplantae</taxon>
        <taxon>Streptophyta</taxon>
        <taxon>Embryophyta</taxon>
        <taxon>Tracheophyta</taxon>
        <taxon>Spermatophyta</taxon>
        <taxon>Magnoliopsida</taxon>
        <taxon>Liliopsida</taxon>
        <taxon>Asparagales</taxon>
        <taxon>Orchidaceae</taxon>
        <taxon>Apostasioideae</taxon>
        <taxon>Apostasia</taxon>
    </lineage>
</organism>
<keyword evidence="8 10" id="KW-0408">Iron</keyword>
<keyword evidence="5 10" id="KW-0479">Metal-binding</keyword>
<dbReference type="Pfam" id="PF00067">
    <property type="entry name" value="p450"/>
    <property type="match status" value="1"/>
</dbReference>
<evidence type="ECO:0000256" key="8">
    <source>
        <dbReference type="ARBA" id="ARBA00023004"/>
    </source>
</evidence>
<accession>A0A2I0APH5</accession>
<evidence type="ECO:0000313" key="12">
    <source>
        <dbReference type="EMBL" id="PKA57450.1"/>
    </source>
</evidence>
<dbReference type="InterPro" id="IPR017972">
    <property type="entry name" value="Cyt_P450_CS"/>
</dbReference>
<dbReference type="PRINTS" id="PR00463">
    <property type="entry name" value="EP450I"/>
</dbReference>
<dbReference type="InterPro" id="IPR002401">
    <property type="entry name" value="Cyt_P450_E_grp-I"/>
</dbReference>
<reference evidence="12 13" key="1">
    <citation type="journal article" date="2017" name="Nature">
        <title>The Apostasia genome and the evolution of orchids.</title>
        <authorList>
            <person name="Zhang G.Q."/>
            <person name="Liu K.W."/>
            <person name="Li Z."/>
            <person name="Lohaus R."/>
            <person name="Hsiao Y.Y."/>
            <person name="Niu S.C."/>
            <person name="Wang J.Y."/>
            <person name="Lin Y.C."/>
            <person name="Xu Q."/>
            <person name="Chen L.J."/>
            <person name="Yoshida K."/>
            <person name="Fujiwara S."/>
            <person name="Wang Z.W."/>
            <person name="Zhang Y.Q."/>
            <person name="Mitsuda N."/>
            <person name="Wang M."/>
            <person name="Liu G.H."/>
            <person name="Pecoraro L."/>
            <person name="Huang H.X."/>
            <person name="Xiao X.J."/>
            <person name="Lin M."/>
            <person name="Wu X.Y."/>
            <person name="Wu W.L."/>
            <person name="Chen Y.Y."/>
            <person name="Chang S.B."/>
            <person name="Sakamoto S."/>
            <person name="Ohme-Takagi M."/>
            <person name="Yagi M."/>
            <person name="Zeng S.J."/>
            <person name="Shen C.Y."/>
            <person name="Yeh C.M."/>
            <person name="Luo Y.B."/>
            <person name="Tsai W.C."/>
            <person name="Van de Peer Y."/>
            <person name="Liu Z.J."/>
        </authorList>
    </citation>
    <scope>NUCLEOTIDE SEQUENCE [LARGE SCALE GENOMIC DNA]</scope>
    <source>
        <strain evidence="13">cv. Shenzhen</strain>
        <tissue evidence="12">Stem</tissue>
    </source>
</reference>
<evidence type="ECO:0000256" key="3">
    <source>
        <dbReference type="ARBA" id="ARBA00022617"/>
    </source>
</evidence>
<sequence>MGFEVTHTGEYIEVYLASVNIQADSTKVVDVLFLITLISIYKRTPEIKNYAFHEQTMEVTPFCAALALFLFLFHLIKKLLFDGETTSPEMSLPPTPPSLPVLGHLHHLRKPLHQSLARLSAAHGPLLLLRFGTRRVLCVSSRDIADECFTTNDLAFAGRPVIPSVRRTSYNYTAIAIATYGPDWRDMRRIATIEALSGHRLCFFSDVRADEARALVRILFRDTAGDGFSTVELRPRLFGLAMNVMMRMIIGKRYYGCEAGEAEARRIQQVVQEVISAAGVSNVGDFLPAAIGWIARLGVRRRLARAHRYRDRLIQGLIDEEKTKRREKEDAGEVEKEERPRRTVMDASLLTAGTDTSSNTIEWALSLLLNQPEKMEKARQELDEQIGHGRLLQESDLPNLPFLHCIINESLRLYPVAPLLVPHQSLEPCKLGGYDIPRGTMLIVNAYVIHRDPELWPEPAKFLPERFEGGKAEAERMKMLPFGRGRRKCPGEALALKEVGLVLGTLLQCFEWGRVGEDEVGMEEGSGLTMPRVHPLQAMCKPRECMISALSQI</sequence>
<dbReference type="GO" id="GO:0020037">
    <property type="term" value="F:heme binding"/>
    <property type="evidence" value="ECO:0007669"/>
    <property type="project" value="InterPro"/>
</dbReference>
<dbReference type="OrthoDB" id="1055148at2759"/>
<dbReference type="GO" id="GO:0016020">
    <property type="term" value="C:membrane"/>
    <property type="evidence" value="ECO:0007669"/>
    <property type="project" value="UniProtKB-SubCell"/>
</dbReference>
<evidence type="ECO:0000256" key="10">
    <source>
        <dbReference type="PIRSR" id="PIRSR602401-1"/>
    </source>
</evidence>
<keyword evidence="7 11" id="KW-0560">Oxidoreductase</keyword>
<feature type="binding site" description="axial binding residue" evidence="10">
    <location>
        <position position="489"/>
    </location>
    <ligand>
        <name>heme</name>
        <dbReference type="ChEBI" id="CHEBI:30413"/>
    </ligand>
    <ligandPart>
        <name>Fe</name>
        <dbReference type="ChEBI" id="CHEBI:18248"/>
    </ligandPart>
</feature>
<gene>
    <name evidence="12" type="primary">CYP81E1</name>
    <name evidence="12" type="ORF">AXF42_Ash013638</name>
</gene>